<dbReference type="InterPro" id="IPR036191">
    <property type="entry name" value="RRF_sf"/>
</dbReference>
<comment type="similarity">
    <text evidence="2 6">Belongs to the RRF family.</text>
</comment>
<dbReference type="RefSeq" id="WP_338601796.1">
    <property type="nucleotide sequence ID" value="NZ_AP028679.1"/>
</dbReference>
<evidence type="ECO:0000256" key="4">
    <source>
        <dbReference type="ARBA" id="ARBA00022917"/>
    </source>
</evidence>
<dbReference type="NCBIfam" id="TIGR00496">
    <property type="entry name" value="frr"/>
    <property type="match status" value="1"/>
</dbReference>
<feature type="domain" description="Ribosome recycling factor" evidence="8">
    <location>
        <begin position="21"/>
        <end position="183"/>
    </location>
</feature>
<dbReference type="SUPFAM" id="SSF55194">
    <property type="entry name" value="Ribosome recycling factor, RRF"/>
    <property type="match status" value="1"/>
</dbReference>
<dbReference type="KEGG" id="dmp:FAK_33100"/>
<evidence type="ECO:0000259" key="8">
    <source>
        <dbReference type="Pfam" id="PF01765"/>
    </source>
</evidence>
<evidence type="ECO:0000256" key="5">
    <source>
        <dbReference type="ARBA" id="ARBA00025050"/>
    </source>
</evidence>
<evidence type="ECO:0000313" key="9">
    <source>
        <dbReference type="EMBL" id="BEQ16244.1"/>
    </source>
</evidence>
<comment type="subcellular location">
    <subcellularLocation>
        <location evidence="1 6">Cytoplasm</location>
    </subcellularLocation>
</comment>
<organism evidence="9 10">
    <name type="scientific">Desulfoferula mesophila</name>
    <dbReference type="NCBI Taxonomy" id="3058419"/>
    <lineage>
        <taxon>Bacteria</taxon>
        <taxon>Pseudomonadati</taxon>
        <taxon>Thermodesulfobacteriota</taxon>
        <taxon>Desulfarculia</taxon>
        <taxon>Desulfarculales</taxon>
        <taxon>Desulfarculaceae</taxon>
        <taxon>Desulfoferula</taxon>
    </lineage>
</organism>
<feature type="coiled-coil region" evidence="7">
    <location>
        <begin position="121"/>
        <end position="152"/>
    </location>
</feature>
<protein>
    <recommendedName>
        <fullName evidence="6">Ribosome-recycling factor</fullName>
        <shortName evidence="6">RRF</shortName>
    </recommendedName>
    <alternativeName>
        <fullName evidence="6">Ribosome-releasing factor</fullName>
    </alternativeName>
</protein>
<accession>A0AAU9EM97</accession>
<evidence type="ECO:0000256" key="2">
    <source>
        <dbReference type="ARBA" id="ARBA00005912"/>
    </source>
</evidence>
<evidence type="ECO:0000256" key="6">
    <source>
        <dbReference type="HAMAP-Rule" id="MF_00040"/>
    </source>
</evidence>
<dbReference type="FunFam" id="1.10.132.20:FF:000001">
    <property type="entry name" value="Ribosome-recycling factor"/>
    <property type="match status" value="1"/>
</dbReference>
<dbReference type="PANTHER" id="PTHR20982">
    <property type="entry name" value="RIBOSOME RECYCLING FACTOR"/>
    <property type="match status" value="1"/>
</dbReference>
<dbReference type="GO" id="GO:0005737">
    <property type="term" value="C:cytoplasm"/>
    <property type="evidence" value="ECO:0007669"/>
    <property type="project" value="UniProtKB-SubCell"/>
</dbReference>
<dbReference type="PANTHER" id="PTHR20982:SF3">
    <property type="entry name" value="MITOCHONDRIAL RIBOSOME RECYCLING FACTOR PSEUDO 1"/>
    <property type="match status" value="1"/>
</dbReference>
<sequence>MIEDAKQEAKDLMEKAIEALTRDFKRVRTGRASISLLDGVRADYYGAPTPLNQMASLSVPEPRLILIQPWDASTCGAIEKALLKSDLGLTPNNDGKVVRIAVPPLTEERRKELVKVVKKMAEETKVAVRNARREANDLLKELKKEGEISEDDAFRGQDEIQKITDKYVAKVDEVSAEKEKEILEF</sequence>
<evidence type="ECO:0000256" key="7">
    <source>
        <dbReference type="SAM" id="Coils"/>
    </source>
</evidence>
<dbReference type="HAMAP" id="MF_00040">
    <property type="entry name" value="RRF"/>
    <property type="match status" value="1"/>
</dbReference>
<comment type="function">
    <text evidence="5 6">Responsible for the release of ribosomes from messenger RNA at the termination of protein biosynthesis. May increase the efficiency of translation by recycling ribosomes from one round of translation to another.</text>
</comment>
<dbReference type="Gene3D" id="3.30.1360.40">
    <property type="match status" value="1"/>
</dbReference>
<evidence type="ECO:0000256" key="3">
    <source>
        <dbReference type="ARBA" id="ARBA00022490"/>
    </source>
</evidence>
<dbReference type="FunFam" id="3.30.1360.40:FF:000001">
    <property type="entry name" value="Ribosome-recycling factor"/>
    <property type="match status" value="1"/>
</dbReference>
<name>A0AAU9EM97_9BACT</name>
<proteinExistence type="inferred from homology"/>
<dbReference type="Gene3D" id="1.10.132.20">
    <property type="entry name" value="Ribosome-recycling factor"/>
    <property type="match status" value="1"/>
</dbReference>
<dbReference type="CDD" id="cd00520">
    <property type="entry name" value="RRF"/>
    <property type="match status" value="1"/>
</dbReference>
<dbReference type="Proteomes" id="UP001366166">
    <property type="component" value="Chromosome"/>
</dbReference>
<dbReference type="AlphaFoldDB" id="A0AAU9EM97"/>
<gene>
    <name evidence="6 9" type="primary">frr</name>
    <name evidence="9" type="ORF">FAK_33100</name>
</gene>
<dbReference type="Pfam" id="PF01765">
    <property type="entry name" value="RRF"/>
    <property type="match status" value="1"/>
</dbReference>
<keyword evidence="10" id="KW-1185">Reference proteome</keyword>
<evidence type="ECO:0000256" key="1">
    <source>
        <dbReference type="ARBA" id="ARBA00004496"/>
    </source>
</evidence>
<evidence type="ECO:0000313" key="10">
    <source>
        <dbReference type="Proteomes" id="UP001366166"/>
    </source>
</evidence>
<dbReference type="GO" id="GO:0043023">
    <property type="term" value="F:ribosomal large subunit binding"/>
    <property type="evidence" value="ECO:0007669"/>
    <property type="project" value="TreeGrafter"/>
</dbReference>
<reference evidence="10" key="1">
    <citation type="journal article" date="2023" name="Arch. Microbiol.">
        <title>Desulfoferula mesophilus gen. nov. sp. nov., a mesophilic sulfate-reducing bacterium isolated from a brackish lake sediment.</title>
        <authorList>
            <person name="Watanabe T."/>
            <person name="Yabe T."/>
            <person name="Tsuji J.M."/>
            <person name="Fukui M."/>
        </authorList>
    </citation>
    <scope>NUCLEOTIDE SEQUENCE [LARGE SCALE GENOMIC DNA]</scope>
    <source>
        <strain evidence="10">12FAK</strain>
    </source>
</reference>
<keyword evidence="7" id="KW-0175">Coiled coil</keyword>
<dbReference type="InterPro" id="IPR023584">
    <property type="entry name" value="Ribosome_recyc_fac_dom"/>
</dbReference>
<dbReference type="InterPro" id="IPR002661">
    <property type="entry name" value="Ribosome_recyc_fac"/>
</dbReference>
<dbReference type="EMBL" id="AP028679">
    <property type="protein sequence ID" value="BEQ16244.1"/>
    <property type="molecule type" value="Genomic_DNA"/>
</dbReference>
<keyword evidence="3 6" id="KW-0963">Cytoplasm</keyword>
<keyword evidence="4 6" id="KW-0648">Protein biosynthesis</keyword>
<dbReference type="GO" id="GO:0006415">
    <property type="term" value="P:translational termination"/>
    <property type="evidence" value="ECO:0007669"/>
    <property type="project" value="UniProtKB-UniRule"/>
</dbReference>